<evidence type="ECO:0000256" key="1">
    <source>
        <dbReference type="ARBA" id="ARBA00022801"/>
    </source>
</evidence>
<dbReference type="SMART" id="SM00331">
    <property type="entry name" value="PP2C_SIG"/>
    <property type="match status" value="1"/>
</dbReference>
<keyword evidence="1" id="KW-0378">Hydrolase</keyword>
<reference evidence="6 7" key="1">
    <citation type="submission" date="2016-01" db="EMBL/GenBank/DDBJ databases">
        <title>Amycolatopsis coloradensis genome sequencing and assembly.</title>
        <authorList>
            <person name="Mayilraj S."/>
        </authorList>
    </citation>
    <scope>NUCLEOTIDE SEQUENCE [LARGE SCALE GENOMIC DNA]</scope>
    <source>
        <strain evidence="6 7">DSM 44225</strain>
    </source>
</reference>
<dbReference type="AlphaFoldDB" id="A0A1R0KZ96"/>
<dbReference type="PROSITE" id="PS50113">
    <property type="entry name" value="PAC"/>
    <property type="match status" value="1"/>
</dbReference>
<dbReference type="InterPro" id="IPR035965">
    <property type="entry name" value="PAS-like_dom_sf"/>
</dbReference>
<dbReference type="GO" id="GO:0016791">
    <property type="term" value="F:phosphatase activity"/>
    <property type="evidence" value="ECO:0007669"/>
    <property type="project" value="TreeGrafter"/>
</dbReference>
<dbReference type="GO" id="GO:0003723">
    <property type="term" value="F:RNA binding"/>
    <property type="evidence" value="ECO:0007669"/>
    <property type="project" value="InterPro"/>
</dbReference>
<keyword evidence="2" id="KW-0805">Transcription regulation</keyword>
<dbReference type="SUPFAM" id="SSF55785">
    <property type="entry name" value="PYP-like sensor domain (PAS domain)"/>
    <property type="match status" value="1"/>
</dbReference>
<keyword evidence="7" id="KW-1185">Reference proteome</keyword>
<evidence type="ECO:0000256" key="2">
    <source>
        <dbReference type="ARBA" id="ARBA00023015"/>
    </source>
</evidence>
<feature type="domain" description="PAC" evidence="4">
    <location>
        <begin position="487"/>
        <end position="539"/>
    </location>
</feature>
<evidence type="ECO:0000313" key="6">
    <source>
        <dbReference type="EMBL" id="OLZ54681.1"/>
    </source>
</evidence>
<evidence type="ECO:0000256" key="3">
    <source>
        <dbReference type="ARBA" id="ARBA00023163"/>
    </source>
</evidence>
<dbReference type="InterPro" id="IPR036457">
    <property type="entry name" value="PPM-type-like_dom_sf"/>
</dbReference>
<dbReference type="InterPro" id="IPR005561">
    <property type="entry name" value="ANTAR"/>
</dbReference>
<dbReference type="OrthoDB" id="7943561at2"/>
<proteinExistence type="predicted"/>
<dbReference type="InterPro" id="IPR029016">
    <property type="entry name" value="GAF-like_dom_sf"/>
</dbReference>
<accession>A0A1R0KZ96</accession>
<dbReference type="InterPro" id="IPR000700">
    <property type="entry name" value="PAS-assoc_C"/>
</dbReference>
<dbReference type="Gene3D" id="3.60.40.10">
    <property type="entry name" value="PPM-type phosphatase domain"/>
    <property type="match status" value="1"/>
</dbReference>
<dbReference type="SMART" id="SM01012">
    <property type="entry name" value="ANTAR"/>
    <property type="match status" value="1"/>
</dbReference>
<dbReference type="Gene3D" id="3.30.450.40">
    <property type="match status" value="1"/>
</dbReference>
<dbReference type="Pfam" id="PF01590">
    <property type="entry name" value="GAF"/>
    <property type="match status" value="1"/>
</dbReference>
<dbReference type="Proteomes" id="UP000187486">
    <property type="component" value="Unassembled WGS sequence"/>
</dbReference>
<dbReference type="EMBL" id="MQUQ01000004">
    <property type="protein sequence ID" value="OLZ54681.1"/>
    <property type="molecule type" value="Genomic_DNA"/>
</dbReference>
<dbReference type="SUPFAM" id="SSF81606">
    <property type="entry name" value="PP2C-like"/>
    <property type="match status" value="1"/>
</dbReference>
<dbReference type="Pfam" id="PF07228">
    <property type="entry name" value="SpoIIE"/>
    <property type="match status" value="1"/>
</dbReference>
<dbReference type="Gene3D" id="1.10.10.10">
    <property type="entry name" value="Winged helix-like DNA-binding domain superfamily/Winged helix DNA-binding domain"/>
    <property type="match status" value="1"/>
</dbReference>
<evidence type="ECO:0000259" key="4">
    <source>
        <dbReference type="PROSITE" id="PS50113"/>
    </source>
</evidence>
<dbReference type="RefSeq" id="WP_076157992.1">
    <property type="nucleotide sequence ID" value="NZ_JBEZVB010000150.1"/>
</dbReference>
<keyword evidence="3" id="KW-0804">Transcription</keyword>
<dbReference type="STRING" id="76021.BS329_09270"/>
<dbReference type="InterPro" id="IPR052016">
    <property type="entry name" value="Bact_Sigma-Reg"/>
</dbReference>
<organism evidence="6 7">
    <name type="scientific">Amycolatopsis coloradensis</name>
    <dbReference type="NCBI Taxonomy" id="76021"/>
    <lineage>
        <taxon>Bacteria</taxon>
        <taxon>Bacillati</taxon>
        <taxon>Actinomycetota</taxon>
        <taxon>Actinomycetes</taxon>
        <taxon>Pseudonocardiales</taxon>
        <taxon>Pseudonocardiaceae</taxon>
        <taxon>Amycolatopsis</taxon>
    </lineage>
</organism>
<evidence type="ECO:0000313" key="7">
    <source>
        <dbReference type="Proteomes" id="UP000187486"/>
    </source>
</evidence>
<sequence>MSVDETGSVPSPGLSPNLARLAATVARLRDEVDHAHAVADGRALIELAKGVLMERLGCGPGDAARQLATLAERAGMTRLEFAADVVGDAAKDRLSEVAAEFVARTDESGEDASVIVRLRAAESGVLAADDTQRAAEAILEHALRPLGATAVAVWLAGPDGSLTLAGAAGFSAAEASRWRYVPPGVSTPAQAALAERDSVWFPALSSSGLPSIGQHAMAVGTRIAIPTGTGGRIIGVAEICWPDQVNLEAGRMRRQLEALAELCAHTLENAEGSVAASSAHPASGLLSELADLVDGLPDPALLLSPCLDDDDRFGDFRIHHANPRFVDPGGRPPARLIGARLLEMYPLAAEEDGLLDKIHRVYATGEPFRDQNTTITTSVDQVPLPVLADVSISRLADTVLLGVRLQDDAAKLTTLLQHAQRLGRIGGFEENPVTGAVLWNSELFALYGLPSTASPLPLARLADYAHPDDSPSIGRFLRTLLHHRRSASTAFRLQRSDGVSRYIRVVAEPVVDSRGDLLSIRGAYQDVSAQHWAEVALSATRDRLAATEQQAIERNRLTLQLQHAIMPPARDPLDVAGIRTAVRYRPAEKENLVGGDWYDAVALPSGEILLCVGDIAGHGIDAATGMVNLRNALRGLAATGAGPAQLLTWLNLVAYNLTNHVTATAVAALYNPSTRILRWARAGHLPPILRHQGQTTTLPLIQGTLLGAVPEVTYQEGQLHLDNGDVLLLYTDGLIERRDRPVQDSITHLVGLVDEHDGDLDQQLDALLTYSTADTDDDTCVVAIEVTAEF</sequence>
<dbReference type="InterPro" id="IPR001932">
    <property type="entry name" value="PPM-type_phosphatase-like_dom"/>
</dbReference>
<dbReference type="InterPro" id="IPR003018">
    <property type="entry name" value="GAF"/>
</dbReference>
<feature type="domain" description="ANTAR" evidence="5">
    <location>
        <begin position="25"/>
        <end position="86"/>
    </location>
</feature>
<dbReference type="PANTHER" id="PTHR43156">
    <property type="entry name" value="STAGE II SPORULATION PROTEIN E-RELATED"/>
    <property type="match status" value="1"/>
</dbReference>
<dbReference type="Pfam" id="PF08447">
    <property type="entry name" value="PAS_3"/>
    <property type="match status" value="1"/>
</dbReference>
<comment type="caution">
    <text evidence="6">The sequence shown here is derived from an EMBL/GenBank/DDBJ whole genome shotgun (WGS) entry which is preliminary data.</text>
</comment>
<gene>
    <name evidence="6" type="ORF">BS329_09270</name>
</gene>
<dbReference type="PROSITE" id="PS50921">
    <property type="entry name" value="ANTAR"/>
    <property type="match status" value="1"/>
</dbReference>
<dbReference type="Gene3D" id="3.30.450.20">
    <property type="entry name" value="PAS domain"/>
    <property type="match status" value="2"/>
</dbReference>
<dbReference type="InterPro" id="IPR013655">
    <property type="entry name" value="PAS_fold_3"/>
</dbReference>
<dbReference type="Pfam" id="PF03861">
    <property type="entry name" value="ANTAR"/>
    <property type="match status" value="1"/>
</dbReference>
<protein>
    <submittedName>
        <fullName evidence="6">Antitermination regulator</fullName>
    </submittedName>
</protein>
<name>A0A1R0KZ96_9PSEU</name>
<dbReference type="SUPFAM" id="SSF55781">
    <property type="entry name" value="GAF domain-like"/>
    <property type="match status" value="1"/>
</dbReference>
<evidence type="ECO:0000259" key="5">
    <source>
        <dbReference type="PROSITE" id="PS50921"/>
    </source>
</evidence>
<dbReference type="InterPro" id="IPR036388">
    <property type="entry name" value="WH-like_DNA-bd_sf"/>
</dbReference>
<dbReference type="PANTHER" id="PTHR43156:SF2">
    <property type="entry name" value="STAGE II SPORULATION PROTEIN E"/>
    <property type="match status" value="1"/>
</dbReference>